<sequence length="73" mass="7824">MAAPLKKATNHLGHALPGITTTSPNYAMAAPLQPRPQPQPAPILTPLSSRHRRSFSTNPPSTLPVHPSREGEQ</sequence>
<evidence type="ECO:0000313" key="2">
    <source>
        <dbReference type="EMBL" id="KAF0933880.1"/>
    </source>
</evidence>
<evidence type="ECO:0000256" key="1">
    <source>
        <dbReference type="SAM" id="MobiDB-lite"/>
    </source>
</evidence>
<reference evidence="2 3" key="1">
    <citation type="submission" date="2019-11" db="EMBL/GenBank/DDBJ databases">
        <title>Whole genome sequence of Oryza granulata.</title>
        <authorList>
            <person name="Li W."/>
        </authorList>
    </citation>
    <scope>NUCLEOTIDE SEQUENCE [LARGE SCALE GENOMIC DNA]</scope>
    <source>
        <strain evidence="3">cv. Menghai</strain>
        <tissue evidence="2">Leaf</tissue>
    </source>
</reference>
<gene>
    <name evidence="2" type="ORF">E2562_020013</name>
</gene>
<keyword evidence="3" id="KW-1185">Reference proteome</keyword>
<evidence type="ECO:0000313" key="3">
    <source>
        <dbReference type="Proteomes" id="UP000479710"/>
    </source>
</evidence>
<feature type="compositionally biased region" description="Pro residues" evidence="1">
    <location>
        <begin position="33"/>
        <end position="43"/>
    </location>
</feature>
<comment type="caution">
    <text evidence="2">The sequence shown here is derived from an EMBL/GenBank/DDBJ whole genome shotgun (WGS) entry which is preliminary data.</text>
</comment>
<organism evidence="2 3">
    <name type="scientific">Oryza meyeriana var. granulata</name>
    <dbReference type="NCBI Taxonomy" id="110450"/>
    <lineage>
        <taxon>Eukaryota</taxon>
        <taxon>Viridiplantae</taxon>
        <taxon>Streptophyta</taxon>
        <taxon>Embryophyta</taxon>
        <taxon>Tracheophyta</taxon>
        <taxon>Spermatophyta</taxon>
        <taxon>Magnoliopsida</taxon>
        <taxon>Liliopsida</taxon>
        <taxon>Poales</taxon>
        <taxon>Poaceae</taxon>
        <taxon>BOP clade</taxon>
        <taxon>Oryzoideae</taxon>
        <taxon>Oryzeae</taxon>
        <taxon>Oryzinae</taxon>
        <taxon>Oryza</taxon>
        <taxon>Oryza meyeriana</taxon>
    </lineage>
</organism>
<dbReference type="EMBL" id="SPHZ02000001">
    <property type="protein sequence ID" value="KAF0933880.1"/>
    <property type="molecule type" value="Genomic_DNA"/>
</dbReference>
<accession>A0A6G1FAF6</accession>
<proteinExistence type="predicted"/>
<name>A0A6G1FAF6_9ORYZ</name>
<protein>
    <submittedName>
        <fullName evidence="2">Uncharacterized protein</fullName>
    </submittedName>
</protein>
<feature type="region of interest" description="Disordered" evidence="1">
    <location>
        <begin position="1"/>
        <end position="73"/>
    </location>
</feature>
<dbReference type="Proteomes" id="UP000479710">
    <property type="component" value="Unassembled WGS sequence"/>
</dbReference>
<dbReference type="AlphaFoldDB" id="A0A6G1FAF6"/>